<keyword evidence="2 6" id="KW-0698">rRNA processing</keyword>
<comment type="subcellular location">
    <subcellularLocation>
        <location evidence="6">Cytoplasm</location>
    </subcellularLocation>
</comment>
<comment type="similarity">
    <text evidence="6">Belongs to the methyltransferase superfamily. RlmG family.</text>
</comment>
<keyword evidence="3 6" id="KW-0489">Methyltransferase</keyword>
<evidence type="ECO:0000259" key="7">
    <source>
        <dbReference type="Pfam" id="PF05175"/>
    </source>
</evidence>
<reference evidence="10" key="1">
    <citation type="journal article" date="2019" name="Genome Announc.">
        <title>Draft Genome Sequence of Pseudoalteromonas piscicida Strain 36Y ROTHPW, an Hypersaline Seawater Isolate from the South Coast of Sonora, Mexico.</title>
        <authorList>
            <person name="Sanchez-Diaz R."/>
            <person name="Molina-Garza Z.J."/>
            <person name="Cruz-Suarez L.E."/>
            <person name="Selvin J."/>
            <person name="Kiran G.S."/>
            <person name="Ibarra-Gamez J.C."/>
            <person name="Gomez-Gil B."/>
            <person name="Galaviz-Silva L."/>
        </authorList>
    </citation>
    <scope>NUCLEOTIDE SEQUENCE [LARGE SCALE GENOMIC DNA]</scope>
    <source>
        <strain evidence="10">36Y_RITHPW</strain>
    </source>
</reference>
<evidence type="ECO:0000256" key="4">
    <source>
        <dbReference type="ARBA" id="ARBA00022679"/>
    </source>
</evidence>
<dbReference type="PANTHER" id="PTHR47816">
    <property type="entry name" value="RIBOSOMAL RNA SMALL SUBUNIT METHYLTRANSFERASE C"/>
    <property type="match status" value="1"/>
</dbReference>
<gene>
    <name evidence="6" type="primary">rlmG</name>
    <name evidence="9" type="ORF">CEX98_09300</name>
</gene>
<dbReference type="InterPro" id="IPR029063">
    <property type="entry name" value="SAM-dependent_MTases_sf"/>
</dbReference>
<dbReference type="PIRSF" id="PIRSF037565">
    <property type="entry name" value="RRNA_m2G_Mtase_RsmD_prd"/>
    <property type="match status" value="1"/>
</dbReference>
<dbReference type="InterPro" id="IPR007848">
    <property type="entry name" value="Small_mtfrase_dom"/>
</dbReference>
<dbReference type="Gene3D" id="3.40.50.150">
    <property type="entry name" value="Vaccinia Virus protein VP39"/>
    <property type="match status" value="2"/>
</dbReference>
<evidence type="ECO:0000313" key="10">
    <source>
        <dbReference type="Proteomes" id="UP000228621"/>
    </source>
</evidence>
<comment type="catalytic activity">
    <reaction evidence="6">
        <text>guanosine(1835) in 23S rRNA + S-adenosyl-L-methionine = N(2)-methylguanosine(1835) in 23S rRNA + S-adenosyl-L-homocysteine + H(+)</text>
        <dbReference type="Rhea" id="RHEA:42744"/>
        <dbReference type="Rhea" id="RHEA-COMP:10217"/>
        <dbReference type="Rhea" id="RHEA-COMP:10218"/>
        <dbReference type="ChEBI" id="CHEBI:15378"/>
        <dbReference type="ChEBI" id="CHEBI:57856"/>
        <dbReference type="ChEBI" id="CHEBI:59789"/>
        <dbReference type="ChEBI" id="CHEBI:74269"/>
        <dbReference type="ChEBI" id="CHEBI:74481"/>
        <dbReference type="EC" id="2.1.1.174"/>
    </reaction>
</comment>
<dbReference type="EC" id="2.1.1.174" evidence="6"/>
<feature type="domain" description="RlmG N-terminal" evidence="8">
    <location>
        <begin position="7"/>
        <end position="179"/>
    </location>
</feature>
<dbReference type="EMBL" id="NKHF01000041">
    <property type="protein sequence ID" value="PCK32011.1"/>
    <property type="molecule type" value="Genomic_DNA"/>
</dbReference>
<dbReference type="GO" id="GO:0052916">
    <property type="term" value="F:23S rRNA (guanine(1835)-N(2))-methyltransferase activity"/>
    <property type="evidence" value="ECO:0007669"/>
    <property type="project" value="UniProtKB-EC"/>
</dbReference>
<evidence type="ECO:0000256" key="6">
    <source>
        <dbReference type="HAMAP-Rule" id="MF_01859"/>
    </source>
</evidence>
<keyword evidence="4 6" id="KW-0808">Transferase</keyword>
<keyword evidence="5 6" id="KW-0949">S-adenosyl-L-methionine</keyword>
<comment type="function">
    <text evidence="6">Specifically methylates the guanine in position 1835 (m2G1835) of 23S rRNA.</text>
</comment>
<evidence type="ECO:0000256" key="1">
    <source>
        <dbReference type="ARBA" id="ARBA00022490"/>
    </source>
</evidence>
<protein>
    <recommendedName>
        <fullName evidence="6">Ribosomal RNA large subunit methyltransferase G</fullName>
        <ecNumber evidence="6">2.1.1.174</ecNumber>
    </recommendedName>
    <alternativeName>
        <fullName evidence="6">23S rRNA m2G1835 methyltransferase</fullName>
    </alternativeName>
    <alternativeName>
        <fullName evidence="6">rRNA (guanine-N(2)-)-methyltransferase RlmG</fullName>
    </alternativeName>
</protein>
<evidence type="ECO:0000256" key="3">
    <source>
        <dbReference type="ARBA" id="ARBA00022603"/>
    </source>
</evidence>
<comment type="caution">
    <text evidence="9">The sequence shown here is derived from an EMBL/GenBank/DDBJ whole genome shotgun (WGS) entry which is preliminary data.</text>
</comment>
<keyword evidence="1 6" id="KW-0963">Cytoplasm</keyword>
<dbReference type="InterPro" id="IPR002052">
    <property type="entry name" value="DNA_methylase_N6_adenine_CS"/>
</dbReference>
<dbReference type="PANTHER" id="PTHR47816:SF5">
    <property type="entry name" value="RIBOSOMAL RNA LARGE SUBUNIT METHYLTRANSFERASE G"/>
    <property type="match status" value="1"/>
</dbReference>
<keyword evidence="10" id="KW-1185">Reference proteome</keyword>
<dbReference type="SUPFAM" id="SSF53335">
    <property type="entry name" value="S-adenosyl-L-methionine-dependent methyltransferases"/>
    <property type="match status" value="1"/>
</dbReference>
<evidence type="ECO:0000259" key="8">
    <source>
        <dbReference type="Pfam" id="PF26049"/>
    </source>
</evidence>
<dbReference type="GO" id="GO:0003676">
    <property type="term" value="F:nucleic acid binding"/>
    <property type="evidence" value="ECO:0007669"/>
    <property type="project" value="InterPro"/>
</dbReference>
<name>A0A2A5JRW0_PSEO7</name>
<dbReference type="InterPro" id="IPR058679">
    <property type="entry name" value="RlmG_N"/>
</dbReference>
<organism evidence="9 10">
    <name type="scientific">Pseudoalteromonas piscicida</name>
    <dbReference type="NCBI Taxonomy" id="43662"/>
    <lineage>
        <taxon>Bacteria</taxon>
        <taxon>Pseudomonadati</taxon>
        <taxon>Pseudomonadota</taxon>
        <taxon>Gammaproteobacteria</taxon>
        <taxon>Alteromonadales</taxon>
        <taxon>Pseudoalteromonadaceae</taxon>
        <taxon>Pseudoalteromonas</taxon>
    </lineage>
</organism>
<dbReference type="RefSeq" id="WP_099641802.1">
    <property type="nucleotide sequence ID" value="NZ_JAQPZX010000020.1"/>
</dbReference>
<dbReference type="Pfam" id="PF26049">
    <property type="entry name" value="RLMG_N"/>
    <property type="match status" value="1"/>
</dbReference>
<dbReference type="Pfam" id="PF05175">
    <property type="entry name" value="MTS"/>
    <property type="match status" value="1"/>
</dbReference>
<dbReference type="CDD" id="cd02440">
    <property type="entry name" value="AdoMet_MTases"/>
    <property type="match status" value="1"/>
</dbReference>
<sequence length="376" mass="41778">MTTDAILAGNPFTLHRFPLDQKNRSLQAWDSADEYLLDYVFEHHHDANRILILNDSFGALCCALADKHCTVVTDSYVSTLAYQHNLHANALSNTQINVLTSMDPYPQDLDLILIKIPKNSGLLQSQLAKLSKLAADIPVIAAGKAKEIHTSTLKSFTHFLTEPTTSLAVKKSRLVFSRTSAKAIDSKFPVSWPLEKTDFTLSNEANVFSRDSLDIGARFFINYLPMGKKPLKVIDLGCGNGVIGLMTLARMPNASVTFIDESAMAVHSAKHNISHNLPERVKDCRFVQNDCLSGFENEGADLVLCNPPFHQANAITDHIAWQMFMQAKATLRQGGELRIIGNRHLEYDDKLKRLFGNAKILGNNKKFTVLSAIKRS</sequence>
<dbReference type="Proteomes" id="UP000228621">
    <property type="component" value="Unassembled WGS sequence"/>
</dbReference>
<feature type="domain" description="Methyltransferase small" evidence="7">
    <location>
        <begin position="199"/>
        <end position="370"/>
    </location>
</feature>
<dbReference type="PROSITE" id="PS00092">
    <property type="entry name" value="N6_MTASE"/>
    <property type="match status" value="1"/>
</dbReference>
<accession>A0A2A5JRW0</accession>
<evidence type="ECO:0000313" key="9">
    <source>
        <dbReference type="EMBL" id="PCK32011.1"/>
    </source>
</evidence>
<dbReference type="InterPro" id="IPR046977">
    <property type="entry name" value="RsmC/RlmG"/>
</dbReference>
<evidence type="ECO:0000256" key="2">
    <source>
        <dbReference type="ARBA" id="ARBA00022552"/>
    </source>
</evidence>
<evidence type="ECO:0000256" key="5">
    <source>
        <dbReference type="ARBA" id="ARBA00022691"/>
    </source>
</evidence>
<dbReference type="HAMAP" id="MF_01859">
    <property type="entry name" value="23SrRNA_methyltr_G"/>
    <property type="match status" value="1"/>
</dbReference>
<dbReference type="AlphaFoldDB" id="A0A2A5JRW0"/>
<dbReference type="OrthoDB" id="29650at2"/>
<dbReference type="InterPro" id="IPR017237">
    <property type="entry name" value="RLMG"/>
</dbReference>
<proteinExistence type="inferred from homology"/>
<dbReference type="GO" id="GO:0005737">
    <property type="term" value="C:cytoplasm"/>
    <property type="evidence" value="ECO:0007669"/>
    <property type="project" value="UniProtKB-SubCell"/>
</dbReference>